<evidence type="ECO:0000259" key="11">
    <source>
        <dbReference type="PROSITE" id="PS50928"/>
    </source>
</evidence>
<organism evidence="12 13">
    <name type="scientific">Candidatus Abzuiibacterium crystallinum</name>
    <dbReference type="NCBI Taxonomy" id="1974748"/>
    <lineage>
        <taxon>Bacteria</taxon>
        <taxon>Pseudomonadati</taxon>
        <taxon>Candidatus Omnitrophota</taxon>
        <taxon>Candidatus Abzuiibacterium</taxon>
    </lineage>
</organism>
<keyword evidence="3 9" id="KW-0813">Transport</keyword>
<feature type="transmembrane region" description="Helical" evidence="9">
    <location>
        <begin position="211"/>
        <end position="237"/>
    </location>
</feature>
<dbReference type="Pfam" id="PF00528">
    <property type="entry name" value="BPD_transp_1"/>
    <property type="match status" value="1"/>
</dbReference>
<keyword evidence="6 9" id="KW-0812">Transmembrane</keyword>
<dbReference type="InterPro" id="IPR011864">
    <property type="entry name" value="Phosphate_PstC"/>
</dbReference>
<comment type="caution">
    <text evidence="12">The sequence shown here is derived from an EMBL/GenBank/DDBJ whole genome shotgun (WGS) entry which is preliminary data.</text>
</comment>
<sequence length="313" mass="33552">MAISQYPNRTHTARGRTASLSWTAILSFAFAFLGWAFLFGMVVYFLVQGLRVFQFEGLGFLMNADWQYRRPSFGAASMIYGSIVVCAVAVSTAGPLALGAAVFTSEFLTGKTRILIKALMEMLATVPSVIYGLLGVLLLRPFVFDKFSVFSPETGDNLLTAGLLLGVMILPTILSLSDDAFRSVSREERDAALSLGLTEAEVFMNAVFPKVIPGIISAFLLGIGRAFGETIAVFLVVGRADNRLPNLAGVPHSLLEAGQTLTSKLGGSEVNLAYGSPLHWSAMMGLAFLLMLIVVVIVAIGTTVTSFYKRGLA</sequence>
<name>A0A2H0LRW0_9BACT</name>
<dbReference type="NCBIfam" id="TIGR02138">
    <property type="entry name" value="phosphate_pstC"/>
    <property type="match status" value="1"/>
</dbReference>
<dbReference type="PROSITE" id="PS50928">
    <property type="entry name" value="ABC_TM1"/>
    <property type="match status" value="1"/>
</dbReference>
<dbReference type="GO" id="GO:0006817">
    <property type="term" value="P:phosphate ion transport"/>
    <property type="evidence" value="ECO:0007669"/>
    <property type="project" value="UniProtKB-KW"/>
</dbReference>
<feature type="transmembrane region" description="Helical" evidence="9">
    <location>
        <begin position="158"/>
        <end position="176"/>
    </location>
</feature>
<comment type="similarity">
    <text evidence="2 10">Belongs to the binding-protein-dependent transport system permease family. CysTW subfamily.</text>
</comment>
<feature type="transmembrane region" description="Helical" evidence="9">
    <location>
        <begin position="115"/>
        <end position="138"/>
    </location>
</feature>
<keyword evidence="7 9" id="KW-1133">Transmembrane helix</keyword>
<dbReference type="AlphaFoldDB" id="A0A2H0LRW0"/>
<proteinExistence type="inferred from homology"/>
<reference evidence="12 13" key="1">
    <citation type="submission" date="2017-09" db="EMBL/GenBank/DDBJ databases">
        <title>Depth-based differentiation of microbial function through sediment-hosted aquifers and enrichment of novel symbionts in the deep terrestrial subsurface.</title>
        <authorList>
            <person name="Probst A.J."/>
            <person name="Ladd B."/>
            <person name="Jarett J.K."/>
            <person name="Geller-Mcgrath D.E."/>
            <person name="Sieber C.M."/>
            <person name="Emerson J.B."/>
            <person name="Anantharaman K."/>
            <person name="Thomas B.C."/>
            <person name="Malmstrom R."/>
            <person name="Stieglmeier M."/>
            <person name="Klingl A."/>
            <person name="Woyke T."/>
            <person name="Ryan C.M."/>
            <person name="Banfield J.F."/>
        </authorList>
    </citation>
    <scope>NUCLEOTIDE SEQUENCE [LARGE SCALE GENOMIC DNA]</scope>
    <source>
        <strain evidence="12">CG11_big_fil_rev_8_21_14_0_20_45_26</strain>
    </source>
</reference>
<comment type="function">
    <text evidence="10">Part of the binding-protein-dependent transport system for phosphate; probably responsible for the translocation of the substrate across the membrane.</text>
</comment>
<dbReference type="InterPro" id="IPR000515">
    <property type="entry name" value="MetI-like"/>
</dbReference>
<dbReference type="InterPro" id="IPR051124">
    <property type="entry name" value="Phosphate_Transport_Permease"/>
</dbReference>
<evidence type="ECO:0000256" key="2">
    <source>
        <dbReference type="ARBA" id="ARBA00007069"/>
    </source>
</evidence>
<protein>
    <recommendedName>
        <fullName evidence="10">Phosphate transport system permease protein</fullName>
    </recommendedName>
</protein>
<dbReference type="Gene3D" id="1.10.3720.10">
    <property type="entry name" value="MetI-like"/>
    <property type="match status" value="1"/>
</dbReference>
<evidence type="ECO:0000256" key="5">
    <source>
        <dbReference type="ARBA" id="ARBA00022592"/>
    </source>
</evidence>
<dbReference type="PANTHER" id="PTHR30425:SF1">
    <property type="entry name" value="PHOSPHATE TRANSPORT SYSTEM PERMEASE PROTEIN PSTC"/>
    <property type="match status" value="1"/>
</dbReference>
<feature type="transmembrane region" description="Helical" evidence="9">
    <location>
        <begin position="20"/>
        <end position="47"/>
    </location>
</feature>
<evidence type="ECO:0000256" key="1">
    <source>
        <dbReference type="ARBA" id="ARBA00004651"/>
    </source>
</evidence>
<feature type="transmembrane region" description="Helical" evidence="9">
    <location>
        <begin position="282"/>
        <end position="308"/>
    </location>
</feature>
<feature type="domain" description="ABC transmembrane type-1" evidence="11">
    <location>
        <begin position="79"/>
        <end position="301"/>
    </location>
</feature>
<comment type="subcellular location">
    <subcellularLocation>
        <location evidence="1 9">Cell membrane</location>
        <topology evidence="1 9">Multi-pass membrane protein</topology>
    </subcellularLocation>
</comment>
<dbReference type="CDD" id="cd06261">
    <property type="entry name" value="TM_PBP2"/>
    <property type="match status" value="1"/>
</dbReference>
<keyword evidence="5 10" id="KW-0592">Phosphate transport</keyword>
<evidence type="ECO:0000256" key="9">
    <source>
        <dbReference type="RuleBase" id="RU363032"/>
    </source>
</evidence>
<dbReference type="PANTHER" id="PTHR30425">
    <property type="entry name" value="PHOSPHATE TRANSPORT SYSTEM PERMEASE PROTEIN PST"/>
    <property type="match status" value="1"/>
</dbReference>
<evidence type="ECO:0000256" key="6">
    <source>
        <dbReference type="ARBA" id="ARBA00022692"/>
    </source>
</evidence>
<dbReference type="GO" id="GO:0005886">
    <property type="term" value="C:plasma membrane"/>
    <property type="evidence" value="ECO:0007669"/>
    <property type="project" value="UniProtKB-SubCell"/>
</dbReference>
<dbReference type="EMBL" id="PCVY01000018">
    <property type="protein sequence ID" value="PIQ87152.1"/>
    <property type="molecule type" value="Genomic_DNA"/>
</dbReference>
<evidence type="ECO:0000313" key="13">
    <source>
        <dbReference type="Proteomes" id="UP000230859"/>
    </source>
</evidence>
<keyword evidence="8 9" id="KW-0472">Membrane</keyword>
<evidence type="ECO:0000313" key="12">
    <source>
        <dbReference type="EMBL" id="PIQ87152.1"/>
    </source>
</evidence>
<dbReference type="SUPFAM" id="SSF161098">
    <property type="entry name" value="MetI-like"/>
    <property type="match status" value="1"/>
</dbReference>
<dbReference type="InterPro" id="IPR035906">
    <property type="entry name" value="MetI-like_sf"/>
</dbReference>
<accession>A0A2H0LRW0</accession>
<evidence type="ECO:0000256" key="3">
    <source>
        <dbReference type="ARBA" id="ARBA00022448"/>
    </source>
</evidence>
<keyword evidence="4 10" id="KW-1003">Cell membrane</keyword>
<evidence type="ECO:0000256" key="8">
    <source>
        <dbReference type="ARBA" id="ARBA00023136"/>
    </source>
</evidence>
<feature type="transmembrane region" description="Helical" evidence="9">
    <location>
        <begin position="78"/>
        <end position="103"/>
    </location>
</feature>
<evidence type="ECO:0000256" key="4">
    <source>
        <dbReference type="ARBA" id="ARBA00022475"/>
    </source>
</evidence>
<gene>
    <name evidence="12" type="primary">pstC</name>
    <name evidence="12" type="ORF">COV74_02020</name>
</gene>
<evidence type="ECO:0000256" key="10">
    <source>
        <dbReference type="RuleBase" id="RU363054"/>
    </source>
</evidence>
<dbReference type="Proteomes" id="UP000230859">
    <property type="component" value="Unassembled WGS sequence"/>
</dbReference>
<evidence type="ECO:0000256" key="7">
    <source>
        <dbReference type="ARBA" id="ARBA00022989"/>
    </source>
</evidence>
<dbReference type="GO" id="GO:0005315">
    <property type="term" value="F:phosphate transmembrane transporter activity"/>
    <property type="evidence" value="ECO:0007669"/>
    <property type="project" value="InterPro"/>
</dbReference>